<dbReference type="GO" id="GO:0009737">
    <property type="term" value="P:response to abscisic acid"/>
    <property type="evidence" value="ECO:0007669"/>
    <property type="project" value="UniProtKB-ARBA"/>
</dbReference>
<keyword evidence="9 15" id="KW-0408">Iron</keyword>
<dbReference type="PRINTS" id="PR00385">
    <property type="entry name" value="P450"/>
</dbReference>
<comment type="caution">
    <text evidence="18">The sequence shown here is derived from an EMBL/GenBank/DDBJ whole genome shotgun (WGS) entry which is preliminary data.</text>
</comment>
<dbReference type="GO" id="GO:0020037">
    <property type="term" value="F:heme binding"/>
    <property type="evidence" value="ECO:0007669"/>
    <property type="project" value="InterPro"/>
</dbReference>
<dbReference type="GO" id="GO:0010295">
    <property type="term" value="F:(+)-abscisic acid 8'-hydroxylase activity"/>
    <property type="evidence" value="ECO:0007669"/>
    <property type="project" value="UniProtKB-EC"/>
</dbReference>
<evidence type="ECO:0000256" key="5">
    <source>
        <dbReference type="ARBA" id="ARBA00022692"/>
    </source>
</evidence>
<dbReference type="PRINTS" id="PR00463">
    <property type="entry name" value="EP450I"/>
</dbReference>
<dbReference type="Proteomes" id="UP000594638">
    <property type="component" value="Unassembled WGS sequence"/>
</dbReference>
<evidence type="ECO:0000313" key="18">
    <source>
        <dbReference type="EMBL" id="CAA3017367.1"/>
    </source>
</evidence>
<dbReference type="Gene3D" id="1.10.630.10">
    <property type="entry name" value="Cytochrome P450"/>
    <property type="match status" value="1"/>
</dbReference>
<comment type="pathway">
    <text evidence="13">Plant hormone degradation; abscisic acid degradation.</text>
</comment>
<evidence type="ECO:0000256" key="10">
    <source>
        <dbReference type="ARBA" id="ARBA00023033"/>
    </source>
</evidence>
<dbReference type="GO" id="GO:0009414">
    <property type="term" value="P:response to water deprivation"/>
    <property type="evidence" value="ECO:0007669"/>
    <property type="project" value="UniProtKB-ARBA"/>
</dbReference>
<comment type="subcellular location">
    <subcellularLocation>
        <location evidence="2">Membrane</location>
        <topology evidence="2">Single-pass membrane protein</topology>
    </subcellularLocation>
</comment>
<dbReference type="FunFam" id="1.10.630.10:FF:000014">
    <property type="entry name" value="Abscisic acid 8"/>
    <property type="match status" value="1"/>
</dbReference>
<dbReference type="Pfam" id="PF00067">
    <property type="entry name" value="p450"/>
    <property type="match status" value="1"/>
</dbReference>
<sequence>MEKIIAFFVPIFTFPFTVFLYVISLRMKIKHSERKTKLPPGSMGWPYIGETLQLYSQDPNVFFSDKLKRYGEIFKTHVLGCPCIMLASPEAARIVLVTQAHLFKPTYPKSKENFIGQSALFFHQGEYHMRLRKLVLGALYPEAIQNLVADIEAIAVSAMDSWDGGRVINIFHEMKKFSFEVGILSIFGHLESHYKEELKKNYSILDRGYNSFPTKLPGTPYQKAMKARKRLGEILNNIMRERKEKRSTKDMLSCLLVSKDENGVTLNEDQIADNIIGVLFAAQDTTASAMTWILKYLHDYPKILEAVKAEQKAIYQSNRNGNSHLTWNQTRNMPFTYKVILESLRMASIISFTFREAVTDVEYKGHLIPKGWKVMPLFRNIHHNPNFFVDPQKFDPYRFEDVLKPNTFMPFGSGVHACPGNELAKLEMLVMIHHLASQFRYFLKLKQVFLEMRFLDKLSHK</sequence>
<keyword evidence="4 15" id="KW-0349">Heme</keyword>
<evidence type="ECO:0000256" key="17">
    <source>
        <dbReference type="SAM" id="Phobius"/>
    </source>
</evidence>
<keyword evidence="11 17" id="KW-0472">Membrane</keyword>
<dbReference type="PROSITE" id="PS00086">
    <property type="entry name" value="CYTOCHROME_P450"/>
    <property type="match status" value="1"/>
</dbReference>
<protein>
    <recommendedName>
        <fullName evidence="14">(+)-abscisic acid 8'-hydroxylase</fullName>
        <ecNumber evidence="14">1.14.14.137</ecNumber>
    </recommendedName>
</protein>
<dbReference type="CDD" id="cd11043">
    <property type="entry name" value="CYP90-like"/>
    <property type="match status" value="1"/>
</dbReference>
<evidence type="ECO:0000256" key="14">
    <source>
        <dbReference type="ARBA" id="ARBA00066338"/>
    </source>
</evidence>
<evidence type="ECO:0000256" key="3">
    <source>
        <dbReference type="ARBA" id="ARBA00010617"/>
    </source>
</evidence>
<evidence type="ECO:0000256" key="2">
    <source>
        <dbReference type="ARBA" id="ARBA00004167"/>
    </source>
</evidence>
<evidence type="ECO:0000256" key="11">
    <source>
        <dbReference type="ARBA" id="ARBA00023136"/>
    </source>
</evidence>
<dbReference type="GO" id="GO:0046345">
    <property type="term" value="P:abscisic acid catabolic process"/>
    <property type="evidence" value="ECO:0007669"/>
    <property type="project" value="UniProtKB-ARBA"/>
</dbReference>
<evidence type="ECO:0000256" key="1">
    <source>
        <dbReference type="ARBA" id="ARBA00001971"/>
    </source>
</evidence>
<evidence type="ECO:0000256" key="7">
    <source>
        <dbReference type="ARBA" id="ARBA00022989"/>
    </source>
</evidence>
<evidence type="ECO:0000256" key="13">
    <source>
        <dbReference type="ARBA" id="ARBA00060633"/>
    </source>
</evidence>
<name>A0A8S0UHP3_OLEEU</name>
<comment type="cofactor">
    <cofactor evidence="1 15">
        <name>heme</name>
        <dbReference type="ChEBI" id="CHEBI:30413"/>
    </cofactor>
</comment>
<reference evidence="18 19" key="1">
    <citation type="submission" date="2019-12" db="EMBL/GenBank/DDBJ databases">
        <authorList>
            <person name="Alioto T."/>
            <person name="Alioto T."/>
            <person name="Gomez Garrido J."/>
        </authorList>
    </citation>
    <scope>NUCLEOTIDE SEQUENCE [LARGE SCALE GENOMIC DNA]</scope>
</reference>
<evidence type="ECO:0000256" key="6">
    <source>
        <dbReference type="ARBA" id="ARBA00022723"/>
    </source>
</evidence>
<proteinExistence type="inferred from homology"/>
<comment type="similarity">
    <text evidence="3 16">Belongs to the cytochrome P450 family.</text>
</comment>
<keyword evidence="5 17" id="KW-0812">Transmembrane</keyword>
<dbReference type="InterPro" id="IPR001128">
    <property type="entry name" value="Cyt_P450"/>
</dbReference>
<evidence type="ECO:0000256" key="15">
    <source>
        <dbReference type="PIRSR" id="PIRSR602401-1"/>
    </source>
</evidence>
<dbReference type="EC" id="1.14.14.137" evidence="14"/>
<dbReference type="GO" id="GO:0016020">
    <property type="term" value="C:membrane"/>
    <property type="evidence" value="ECO:0007669"/>
    <property type="project" value="UniProtKB-SubCell"/>
</dbReference>
<dbReference type="PANTHER" id="PTHR24286:SF376">
    <property type="entry name" value="ABSCISIC ACID 8'-HYDROXYLASE 4"/>
    <property type="match status" value="1"/>
</dbReference>
<evidence type="ECO:0000256" key="12">
    <source>
        <dbReference type="ARBA" id="ARBA00050609"/>
    </source>
</evidence>
<evidence type="ECO:0000256" key="4">
    <source>
        <dbReference type="ARBA" id="ARBA00022617"/>
    </source>
</evidence>
<keyword evidence="8 16" id="KW-0560">Oxidoreductase</keyword>
<dbReference type="AlphaFoldDB" id="A0A8S0UHP3"/>
<dbReference type="InterPro" id="IPR036396">
    <property type="entry name" value="Cyt_P450_sf"/>
</dbReference>
<dbReference type="GO" id="GO:0016125">
    <property type="term" value="P:sterol metabolic process"/>
    <property type="evidence" value="ECO:0007669"/>
    <property type="project" value="TreeGrafter"/>
</dbReference>
<dbReference type="GO" id="GO:0005506">
    <property type="term" value="F:iron ion binding"/>
    <property type="evidence" value="ECO:0007669"/>
    <property type="project" value="InterPro"/>
</dbReference>
<accession>A0A8S0UHP3</accession>
<evidence type="ECO:0000256" key="8">
    <source>
        <dbReference type="ARBA" id="ARBA00023002"/>
    </source>
</evidence>
<dbReference type="EMBL" id="CACTIH010007697">
    <property type="protein sequence ID" value="CAA3017367.1"/>
    <property type="molecule type" value="Genomic_DNA"/>
</dbReference>
<keyword evidence="10 16" id="KW-0503">Monooxygenase</keyword>
<dbReference type="SUPFAM" id="SSF48264">
    <property type="entry name" value="Cytochrome P450"/>
    <property type="match status" value="1"/>
</dbReference>
<keyword evidence="19" id="KW-1185">Reference proteome</keyword>
<dbReference type="PANTHER" id="PTHR24286">
    <property type="entry name" value="CYTOCHROME P450 26"/>
    <property type="match status" value="1"/>
</dbReference>
<dbReference type="InterPro" id="IPR017972">
    <property type="entry name" value="Cyt_P450_CS"/>
</dbReference>
<dbReference type="InterPro" id="IPR002401">
    <property type="entry name" value="Cyt_P450_E_grp-I"/>
</dbReference>
<organism evidence="18 19">
    <name type="scientific">Olea europaea subsp. europaea</name>
    <dbReference type="NCBI Taxonomy" id="158383"/>
    <lineage>
        <taxon>Eukaryota</taxon>
        <taxon>Viridiplantae</taxon>
        <taxon>Streptophyta</taxon>
        <taxon>Embryophyta</taxon>
        <taxon>Tracheophyta</taxon>
        <taxon>Spermatophyta</taxon>
        <taxon>Magnoliopsida</taxon>
        <taxon>eudicotyledons</taxon>
        <taxon>Gunneridae</taxon>
        <taxon>Pentapetalae</taxon>
        <taxon>asterids</taxon>
        <taxon>lamiids</taxon>
        <taxon>Lamiales</taxon>
        <taxon>Oleaceae</taxon>
        <taxon>Oleeae</taxon>
        <taxon>Olea</taxon>
    </lineage>
</organism>
<dbReference type="Gramene" id="OE9A026251T6">
    <property type="protein sequence ID" value="OE9A026251C6"/>
    <property type="gene ID" value="OE9A026251"/>
</dbReference>
<keyword evidence="7 17" id="KW-1133">Transmembrane helix</keyword>
<gene>
    <name evidence="18" type="ORF">OLEA9_A026251</name>
</gene>
<evidence type="ECO:0000313" key="19">
    <source>
        <dbReference type="Proteomes" id="UP000594638"/>
    </source>
</evidence>
<feature type="binding site" description="axial binding residue" evidence="15">
    <location>
        <position position="418"/>
    </location>
    <ligand>
        <name>heme</name>
        <dbReference type="ChEBI" id="CHEBI:30413"/>
    </ligand>
    <ligandPart>
        <name>Fe</name>
        <dbReference type="ChEBI" id="CHEBI:18248"/>
    </ligandPart>
</feature>
<evidence type="ECO:0000256" key="16">
    <source>
        <dbReference type="RuleBase" id="RU000461"/>
    </source>
</evidence>
<comment type="catalytic activity">
    <reaction evidence="12">
        <text>2-cis-(+)-abscisate + reduced [NADPH--hemoprotein reductase] + O2 = (+)-8'-hydroxyabscisate + oxidized [NADPH--hemoprotein reductase] + H2O + H(+)</text>
        <dbReference type="Rhea" id="RHEA:12897"/>
        <dbReference type="Rhea" id="RHEA-COMP:11964"/>
        <dbReference type="Rhea" id="RHEA-COMP:11965"/>
        <dbReference type="ChEBI" id="CHEBI:15377"/>
        <dbReference type="ChEBI" id="CHEBI:15378"/>
        <dbReference type="ChEBI" id="CHEBI:15379"/>
        <dbReference type="ChEBI" id="CHEBI:37569"/>
        <dbReference type="ChEBI" id="CHEBI:57618"/>
        <dbReference type="ChEBI" id="CHEBI:58210"/>
        <dbReference type="ChEBI" id="CHEBI:58490"/>
        <dbReference type="EC" id="1.14.14.137"/>
    </reaction>
</comment>
<keyword evidence="6 15" id="KW-0479">Metal-binding</keyword>
<feature type="transmembrane region" description="Helical" evidence="17">
    <location>
        <begin position="6"/>
        <end position="25"/>
    </location>
</feature>
<evidence type="ECO:0000256" key="9">
    <source>
        <dbReference type="ARBA" id="ARBA00023004"/>
    </source>
</evidence>